<evidence type="ECO:0000256" key="6">
    <source>
        <dbReference type="ARBA" id="ARBA00022692"/>
    </source>
</evidence>
<dbReference type="NCBIfam" id="TIGR01352">
    <property type="entry name" value="tonB_Cterm"/>
    <property type="match status" value="1"/>
</dbReference>
<accession>A0A5A8F2X8</accession>
<reference evidence="13 14" key="1">
    <citation type="submission" date="2019-06" db="EMBL/GenBank/DDBJ databases">
        <title>Genomic insights into carbon and energy metabolism of Deferribacter autotrophicus revealed new metabolic traits in the phylum Deferribacteres.</title>
        <authorList>
            <person name="Slobodkin A.I."/>
            <person name="Slobodkina G.B."/>
            <person name="Allioux M."/>
            <person name="Alain K."/>
            <person name="Jebbar M."/>
            <person name="Shadrin V."/>
            <person name="Kublanov I.V."/>
            <person name="Toshchakov S.V."/>
            <person name="Bonch-Osmolovskaya E.A."/>
        </authorList>
    </citation>
    <scope>NUCLEOTIDE SEQUENCE [LARGE SCALE GENOMIC DNA]</scope>
    <source>
        <strain evidence="13 14">SL50</strain>
    </source>
</reference>
<dbReference type="AlphaFoldDB" id="A0A5A8F2X8"/>
<keyword evidence="6 11" id="KW-0812">Transmembrane</keyword>
<protein>
    <submittedName>
        <fullName evidence="13">Energy transducer TonB</fullName>
    </submittedName>
</protein>
<evidence type="ECO:0000256" key="4">
    <source>
        <dbReference type="ARBA" id="ARBA00022475"/>
    </source>
</evidence>
<keyword evidence="14" id="KW-1185">Reference proteome</keyword>
<comment type="similarity">
    <text evidence="2">Belongs to the TonB family.</text>
</comment>
<dbReference type="GO" id="GO:0015891">
    <property type="term" value="P:siderophore transport"/>
    <property type="evidence" value="ECO:0007669"/>
    <property type="project" value="InterPro"/>
</dbReference>
<comment type="caution">
    <text evidence="13">The sequence shown here is derived from an EMBL/GenBank/DDBJ whole genome shotgun (WGS) entry which is preliminary data.</text>
</comment>
<dbReference type="PROSITE" id="PS52015">
    <property type="entry name" value="TONB_CTD"/>
    <property type="match status" value="1"/>
</dbReference>
<feature type="region of interest" description="Disordered" evidence="10">
    <location>
        <begin position="110"/>
        <end position="144"/>
    </location>
</feature>
<evidence type="ECO:0000313" key="13">
    <source>
        <dbReference type="EMBL" id="KAA0258153.1"/>
    </source>
</evidence>
<sequence length="292" mass="34434">MRKTFLIFLIVSIVIHMSLFYFIKIKKPEIKKEKPIFVDIVKKKKDIPQKNDKKKKKILSEKDKILKKKGIEKKTEKIPKKDNNIVDRKKLPEKKKKIVIPKKKKIPEKSKEVVKKKEKKGLNLNKQKTVEKKKEKKREEKTQVFDKGKDKKLTKDQVASILNPKSIISKYAEKSEAGSKEGEDDVDVRMMKYKYASYFKKFERRLYQVWHYPRSSAERGEEGTVKIKFTILKDGTITNIRILQSSGYPALDREAVRALKKMKGIPLPDSYGLKRLNVTGYFVYRLNYLFVY</sequence>
<keyword evidence="5" id="KW-0997">Cell inner membrane</keyword>
<dbReference type="PRINTS" id="PR01374">
    <property type="entry name" value="TONBPROTEIN"/>
</dbReference>
<feature type="compositionally biased region" description="Basic and acidic residues" evidence="10">
    <location>
        <begin position="128"/>
        <end position="144"/>
    </location>
</feature>
<dbReference type="PANTHER" id="PTHR33446">
    <property type="entry name" value="PROTEIN TONB-RELATED"/>
    <property type="match status" value="1"/>
</dbReference>
<evidence type="ECO:0000256" key="8">
    <source>
        <dbReference type="ARBA" id="ARBA00022989"/>
    </source>
</evidence>
<dbReference type="InterPro" id="IPR037682">
    <property type="entry name" value="TonB_C"/>
</dbReference>
<keyword evidence="8 11" id="KW-1133">Transmembrane helix</keyword>
<keyword evidence="7" id="KW-0653">Protein transport</keyword>
<dbReference type="EMBL" id="VFJB01000005">
    <property type="protein sequence ID" value="KAA0258153.1"/>
    <property type="molecule type" value="Genomic_DNA"/>
</dbReference>
<dbReference type="GO" id="GO:0098797">
    <property type="term" value="C:plasma membrane protein complex"/>
    <property type="evidence" value="ECO:0007669"/>
    <property type="project" value="TreeGrafter"/>
</dbReference>
<dbReference type="PANTHER" id="PTHR33446:SF2">
    <property type="entry name" value="PROTEIN TONB"/>
    <property type="match status" value="1"/>
</dbReference>
<dbReference type="InterPro" id="IPR003538">
    <property type="entry name" value="TonB"/>
</dbReference>
<keyword evidence="4" id="KW-1003">Cell membrane</keyword>
<keyword evidence="3" id="KW-0813">Transport</keyword>
<dbReference type="GO" id="GO:0055085">
    <property type="term" value="P:transmembrane transport"/>
    <property type="evidence" value="ECO:0007669"/>
    <property type="project" value="InterPro"/>
</dbReference>
<evidence type="ECO:0000256" key="9">
    <source>
        <dbReference type="ARBA" id="ARBA00023136"/>
    </source>
</evidence>
<feature type="transmembrane region" description="Helical" evidence="11">
    <location>
        <begin position="6"/>
        <end position="23"/>
    </location>
</feature>
<evidence type="ECO:0000259" key="12">
    <source>
        <dbReference type="PROSITE" id="PS52015"/>
    </source>
</evidence>
<evidence type="ECO:0000256" key="7">
    <source>
        <dbReference type="ARBA" id="ARBA00022927"/>
    </source>
</evidence>
<evidence type="ECO:0000256" key="2">
    <source>
        <dbReference type="ARBA" id="ARBA00006555"/>
    </source>
</evidence>
<dbReference type="SUPFAM" id="SSF74653">
    <property type="entry name" value="TolA/TonB C-terminal domain"/>
    <property type="match status" value="1"/>
</dbReference>
<dbReference type="Pfam" id="PF03544">
    <property type="entry name" value="TonB_C"/>
    <property type="match status" value="1"/>
</dbReference>
<evidence type="ECO:0000256" key="1">
    <source>
        <dbReference type="ARBA" id="ARBA00004383"/>
    </source>
</evidence>
<dbReference type="InterPro" id="IPR006260">
    <property type="entry name" value="TonB/TolA_C"/>
</dbReference>
<dbReference type="Gene3D" id="3.30.1150.10">
    <property type="match status" value="1"/>
</dbReference>
<dbReference type="GO" id="GO:0015031">
    <property type="term" value="P:protein transport"/>
    <property type="evidence" value="ECO:0007669"/>
    <property type="project" value="UniProtKB-KW"/>
</dbReference>
<evidence type="ECO:0000256" key="5">
    <source>
        <dbReference type="ARBA" id="ARBA00022519"/>
    </source>
</evidence>
<feature type="domain" description="TonB C-terminal" evidence="12">
    <location>
        <begin position="197"/>
        <end position="292"/>
    </location>
</feature>
<dbReference type="GO" id="GO:0031992">
    <property type="term" value="F:energy transducer activity"/>
    <property type="evidence" value="ECO:0007669"/>
    <property type="project" value="InterPro"/>
</dbReference>
<dbReference type="Proteomes" id="UP000322876">
    <property type="component" value="Unassembled WGS sequence"/>
</dbReference>
<evidence type="ECO:0000313" key="14">
    <source>
        <dbReference type="Proteomes" id="UP000322876"/>
    </source>
</evidence>
<organism evidence="13 14">
    <name type="scientific">Deferribacter autotrophicus</name>
    <dbReference type="NCBI Taxonomy" id="500465"/>
    <lineage>
        <taxon>Bacteria</taxon>
        <taxon>Pseudomonadati</taxon>
        <taxon>Deferribacterota</taxon>
        <taxon>Deferribacteres</taxon>
        <taxon>Deferribacterales</taxon>
        <taxon>Deferribacteraceae</taxon>
        <taxon>Deferribacter</taxon>
    </lineage>
</organism>
<dbReference type="InterPro" id="IPR051045">
    <property type="entry name" value="TonB-dependent_transducer"/>
</dbReference>
<proteinExistence type="inferred from homology"/>
<name>A0A5A8F2X8_9BACT</name>
<keyword evidence="9 11" id="KW-0472">Membrane</keyword>
<dbReference type="GO" id="GO:0030288">
    <property type="term" value="C:outer membrane-bounded periplasmic space"/>
    <property type="evidence" value="ECO:0007669"/>
    <property type="project" value="InterPro"/>
</dbReference>
<evidence type="ECO:0000256" key="3">
    <source>
        <dbReference type="ARBA" id="ARBA00022448"/>
    </source>
</evidence>
<evidence type="ECO:0000256" key="10">
    <source>
        <dbReference type="SAM" id="MobiDB-lite"/>
    </source>
</evidence>
<evidence type="ECO:0000256" key="11">
    <source>
        <dbReference type="SAM" id="Phobius"/>
    </source>
</evidence>
<dbReference type="OrthoDB" id="9803361at2"/>
<gene>
    <name evidence="13" type="ORF">FHQ18_07100</name>
</gene>
<comment type="subcellular location">
    <subcellularLocation>
        <location evidence="1">Cell inner membrane</location>
        <topology evidence="1">Single-pass membrane protein</topology>
        <orientation evidence="1">Periplasmic side</orientation>
    </subcellularLocation>
</comment>